<keyword evidence="2" id="KW-0802">TPR repeat</keyword>
<evidence type="ECO:0000313" key="4">
    <source>
        <dbReference type="Proteomes" id="UP000732193"/>
    </source>
</evidence>
<dbReference type="PROSITE" id="PS50005">
    <property type="entry name" value="TPR"/>
    <property type="match status" value="1"/>
</dbReference>
<comment type="caution">
    <text evidence="3">The sequence shown here is derived from an EMBL/GenBank/DDBJ whole genome shotgun (WGS) entry which is preliminary data.</text>
</comment>
<dbReference type="InterPro" id="IPR019734">
    <property type="entry name" value="TPR_rpt"/>
</dbReference>
<organism evidence="3 4">
    <name type="scientific">Sulfitobacter geojensis</name>
    <dbReference type="NCBI Taxonomy" id="1342299"/>
    <lineage>
        <taxon>Bacteria</taxon>
        <taxon>Pseudomonadati</taxon>
        <taxon>Pseudomonadota</taxon>
        <taxon>Alphaproteobacteria</taxon>
        <taxon>Rhodobacterales</taxon>
        <taxon>Roseobacteraceae</taxon>
        <taxon>Sulfitobacter</taxon>
    </lineage>
</organism>
<keyword evidence="1" id="KW-0677">Repeat</keyword>
<gene>
    <name evidence="3" type="ORF">JQV55_05895</name>
</gene>
<dbReference type="InterPro" id="IPR011990">
    <property type="entry name" value="TPR-like_helical_dom_sf"/>
</dbReference>
<dbReference type="SUPFAM" id="SSF48452">
    <property type="entry name" value="TPR-like"/>
    <property type="match status" value="1"/>
</dbReference>
<dbReference type="PANTHER" id="PTHR45188">
    <property type="entry name" value="DNAJ PROTEIN P58IPK HOMOLOG"/>
    <property type="match status" value="1"/>
</dbReference>
<dbReference type="PANTHER" id="PTHR45188:SF2">
    <property type="entry name" value="DNAJ HOMOLOG SUBFAMILY C MEMBER 7"/>
    <property type="match status" value="1"/>
</dbReference>
<proteinExistence type="predicted"/>
<dbReference type="AlphaFoldDB" id="A0AAE2VWI4"/>
<dbReference type="Gene3D" id="1.25.40.10">
    <property type="entry name" value="Tetratricopeptide repeat domain"/>
    <property type="match status" value="1"/>
</dbReference>
<evidence type="ECO:0000256" key="2">
    <source>
        <dbReference type="PROSITE-ProRule" id="PRU00339"/>
    </source>
</evidence>
<dbReference type="EMBL" id="JAFBRM010000001">
    <property type="protein sequence ID" value="MBM1713087.1"/>
    <property type="molecule type" value="Genomic_DNA"/>
</dbReference>
<evidence type="ECO:0000256" key="1">
    <source>
        <dbReference type="ARBA" id="ARBA00022737"/>
    </source>
</evidence>
<dbReference type="SMART" id="SM00028">
    <property type="entry name" value="TPR"/>
    <property type="match status" value="3"/>
</dbReference>
<dbReference type="Pfam" id="PF13432">
    <property type="entry name" value="TPR_16"/>
    <property type="match status" value="1"/>
</dbReference>
<dbReference type="Proteomes" id="UP000732193">
    <property type="component" value="Unassembled WGS sequence"/>
</dbReference>
<name>A0AAE2VWI4_9RHOB</name>
<feature type="repeat" description="TPR" evidence="2">
    <location>
        <begin position="133"/>
        <end position="166"/>
    </location>
</feature>
<protein>
    <submittedName>
        <fullName evidence="3">Tetratricopeptide repeat protein</fullName>
    </submittedName>
</protein>
<sequence>MRNLPVNLKRHLAALPAFVLLYSTGFAGPVAPELLDRLKSATEAEAPRVAKEIELEWSKSGSAAMDLLLRRGREALSEGEYSLAIEHLTALTDHAPEFAEGFHARAEAYFRANLYGPALDDLETTLALNPVHYEAMFGLAVMLQEFGDLRKAAQLYRRVLAIYPSHKNSIEALSRLKRDGIGREL</sequence>
<keyword evidence="4" id="KW-1185">Reference proteome</keyword>
<evidence type="ECO:0000313" key="3">
    <source>
        <dbReference type="EMBL" id="MBM1713087.1"/>
    </source>
</evidence>
<dbReference type="RefSeq" id="WP_203241543.1">
    <property type="nucleotide sequence ID" value="NZ_JAFBRH010000001.1"/>
</dbReference>
<accession>A0AAE2VWI4</accession>
<reference evidence="3 4" key="1">
    <citation type="submission" date="2021-01" db="EMBL/GenBank/DDBJ databases">
        <title>Diatom-associated Roseobacters Show Island Model of Population Structure.</title>
        <authorList>
            <person name="Qu L."/>
            <person name="Feng X."/>
            <person name="Chen Y."/>
            <person name="Li L."/>
            <person name="Wang X."/>
            <person name="Hu Z."/>
            <person name="Wang H."/>
            <person name="Luo H."/>
        </authorList>
    </citation>
    <scope>NUCLEOTIDE SEQUENCE [LARGE SCALE GENOMIC DNA]</scope>
    <source>
        <strain evidence="3 4">TR60-84</strain>
    </source>
</reference>